<reference evidence="1 2" key="1">
    <citation type="submission" date="2017-08" db="EMBL/GenBank/DDBJ databases">
        <title>Infants hospitalized years apart are colonized by the same room-sourced microbial strains.</title>
        <authorList>
            <person name="Brooks B."/>
            <person name="Olm M.R."/>
            <person name="Firek B.A."/>
            <person name="Baker R."/>
            <person name="Thomas B.C."/>
            <person name="Morowitz M.J."/>
            <person name="Banfield J.F."/>
        </authorList>
    </citation>
    <scope>NUCLEOTIDE SEQUENCE [LARGE SCALE GENOMIC DNA]</scope>
    <source>
        <strain evidence="1">S2_005_002_R2_29</strain>
    </source>
</reference>
<evidence type="ECO:0000313" key="1">
    <source>
        <dbReference type="EMBL" id="PZQ49147.1"/>
    </source>
</evidence>
<evidence type="ECO:0000313" key="2">
    <source>
        <dbReference type="Proteomes" id="UP000249417"/>
    </source>
</evidence>
<sequence length="212" mass="22818">MIYILLALALLGGLTMLLGRQNNDGENLNQEQAELLTTGMTAYVGTAKNVVDQMLMSGATVNDLSFTKPNHPSFDNEIHRFQVYHPDGGGFSTDTKDSSSLFAGTGGTPPNGWYMGRFNNVDWTPSSEQDVFFTALGITQAVCENINKKITGSSSIPAVADATKFFVDDDEGGSGNADFADTDCTDCEGYPSLCVSTDSGARFIYYNIIEAR</sequence>
<dbReference type="EMBL" id="QFQB01000001">
    <property type="protein sequence ID" value="PZQ49147.1"/>
    <property type="molecule type" value="Genomic_DNA"/>
</dbReference>
<name>A0A2W5PWD8_9BACT</name>
<evidence type="ECO:0008006" key="3">
    <source>
        <dbReference type="Google" id="ProtNLM"/>
    </source>
</evidence>
<organism evidence="1 2">
    <name type="scientific">Micavibrio aeruginosavorus</name>
    <dbReference type="NCBI Taxonomy" id="349221"/>
    <lineage>
        <taxon>Bacteria</taxon>
        <taxon>Pseudomonadati</taxon>
        <taxon>Bdellovibrionota</taxon>
        <taxon>Bdellovibrionia</taxon>
        <taxon>Bdellovibrionales</taxon>
        <taxon>Pseudobdellovibrionaceae</taxon>
        <taxon>Micavibrio</taxon>
    </lineage>
</organism>
<accession>A0A2W5PWD8</accession>
<dbReference type="AlphaFoldDB" id="A0A2W5PWD8"/>
<gene>
    <name evidence="1" type="ORF">DI551_00405</name>
</gene>
<dbReference type="Proteomes" id="UP000249417">
    <property type="component" value="Unassembled WGS sequence"/>
</dbReference>
<proteinExistence type="predicted"/>
<protein>
    <recommendedName>
        <fullName evidence="3">Type 4 secretion system PilS N-terminal domain-containing protein</fullName>
    </recommendedName>
</protein>
<comment type="caution">
    <text evidence="1">The sequence shown here is derived from an EMBL/GenBank/DDBJ whole genome shotgun (WGS) entry which is preliminary data.</text>
</comment>